<comment type="caution">
    <text evidence="2">The sequence shown here is derived from an EMBL/GenBank/DDBJ whole genome shotgun (WGS) entry which is preliminary data.</text>
</comment>
<organism evidence="2 3">
    <name type="scientific">Gossypium stocksii</name>
    <dbReference type="NCBI Taxonomy" id="47602"/>
    <lineage>
        <taxon>Eukaryota</taxon>
        <taxon>Viridiplantae</taxon>
        <taxon>Streptophyta</taxon>
        <taxon>Embryophyta</taxon>
        <taxon>Tracheophyta</taxon>
        <taxon>Spermatophyta</taxon>
        <taxon>Magnoliopsida</taxon>
        <taxon>eudicotyledons</taxon>
        <taxon>Gunneridae</taxon>
        <taxon>Pentapetalae</taxon>
        <taxon>rosids</taxon>
        <taxon>malvids</taxon>
        <taxon>Malvales</taxon>
        <taxon>Malvaceae</taxon>
        <taxon>Malvoideae</taxon>
        <taxon>Gossypium</taxon>
    </lineage>
</organism>
<proteinExistence type="predicted"/>
<evidence type="ECO:0000256" key="1">
    <source>
        <dbReference type="SAM" id="SignalP"/>
    </source>
</evidence>
<reference evidence="2 3" key="1">
    <citation type="journal article" date="2021" name="Plant Biotechnol. J.">
        <title>Multi-omics assisted identification of the key and species-specific regulatory components of drought-tolerant mechanisms in Gossypium stocksii.</title>
        <authorList>
            <person name="Yu D."/>
            <person name="Ke L."/>
            <person name="Zhang D."/>
            <person name="Wu Y."/>
            <person name="Sun Y."/>
            <person name="Mei J."/>
            <person name="Sun J."/>
            <person name="Sun Y."/>
        </authorList>
    </citation>
    <scope>NUCLEOTIDE SEQUENCE [LARGE SCALE GENOMIC DNA]</scope>
    <source>
        <strain evidence="3">cv. E1</strain>
        <tissue evidence="2">Leaf</tissue>
    </source>
</reference>
<keyword evidence="3" id="KW-1185">Reference proteome</keyword>
<sequence length="162" mass="18575">MEMIKATLAVMLRIISVVVVTVEDVDVNEVVISGISTRSGIIRMKRMIKIQLGKWKVCVIIVEHHVELYQQSLKEKGKKMETNFVCENDKDYYGIIGTTHLKIVDFFTIPEGKLIIRSSPIKINYESITFLERIQGDICGPIHPPCGPFRYFMVLLDTSSRW</sequence>
<feature type="non-terminal residue" evidence="2">
    <location>
        <position position="162"/>
    </location>
</feature>
<protein>
    <submittedName>
        <fullName evidence="2">Uncharacterized protein</fullName>
    </submittedName>
</protein>
<feature type="chain" id="PRO_5039525952" evidence="1">
    <location>
        <begin position="22"/>
        <end position="162"/>
    </location>
</feature>
<dbReference type="EMBL" id="JAIQCV010000005">
    <property type="protein sequence ID" value="KAH1098446.1"/>
    <property type="molecule type" value="Genomic_DNA"/>
</dbReference>
<evidence type="ECO:0000313" key="3">
    <source>
        <dbReference type="Proteomes" id="UP000828251"/>
    </source>
</evidence>
<evidence type="ECO:0000313" key="2">
    <source>
        <dbReference type="EMBL" id="KAH1098446.1"/>
    </source>
</evidence>
<dbReference type="Proteomes" id="UP000828251">
    <property type="component" value="Unassembled WGS sequence"/>
</dbReference>
<name>A0A9D3VY71_9ROSI</name>
<keyword evidence="1" id="KW-0732">Signal</keyword>
<dbReference type="OrthoDB" id="1692260at2759"/>
<dbReference type="AlphaFoldDB" id="A0A9D3VY71"/>
<feature type="signal peptide" evidence="1">
    <location>
        <begin position="1"/>
        <end position="21"/>
    </location>
</feature>
<gene>
    <name evidence="2" type="ORF">J1N35_015367</name>
</gene>
<accession>A0A9D3VY71</accession>